<evidence type="ECO:0000313" key="3">
    <source>
        <dbReference type="Proteomes" id="UP000198432"/>
    </source>
</evidence>
<dbReference type="Gene3D" id="3.40.30.10">
    <property type="entry name" value="Glutaredoxin"/>
    <property type="match status" value="1"/>
</dbReference>
<evidence type="ECO:0000313" key="2">
    <source>
        <dbReference type="EMBL" id="SNS76321.1"/>
    </source>
</evidence>
<proteinExistence type="predicted"/>
<dbReference type="EMBL" id="FZOQ01000012">
    <property type="protein sequence ID" value="SNS76321.1"/>
    <property type="molecule type" value="Genomic_DNA"/>
</dbReference>
<dbReference type="SUPFAM" id="SSF52833">
    <property type="entry name" value="Thioredoxin-like"/>
    <property type="match status" value="1"/>
</dbReference>
<dbReference type="RefSeq" id="WP_089319875.1">
    <property type="nucleotide sequence ID" value="NZ_FZOQ01000012.1"/>
</dbReference>
<dbReference type="InterPro" id="IPR036249">
    <property type="entry name" value="Thioredoxin-like_sf"/>
</dbReference>
<name>A0A239H571_9BACT</name>
<evidence type="ECO:0000259" key="1">
    <source>
        <dbReference type="PROSITE" id="PS51352"/>
    </source>
</evidence>
<feature type="domain" description="Thioredoxin" evidence="1">
    <location>
        <begin position="1"/>
        <end position="105"/>
    </location>
</feature>
<dbReference type="Proteomes" id="UP000198432">
    <property type="component" value="Unassembled WGS sequence"/>
</dbReference>
<dbReference type="OrthoDB" id="882770at2"/>
<dbReference type="Pfam" id="PF00085">
    <property type="entry name" value="Thioredoxin"/>
    <property type="match status" value="1"/>
</dbReference>
<accession>A0A239H571</accession>
<dbReference type="AlphaFoldDB" id="A0A239H571"/>
<keyword evidence="3" id="KW-1185">Reference proteome</keyword>
<sequence length="105" mass="12073">MSIIESDDNHLRKYIFEKEKVIVKFVDDDCPVCKTLAPSFKELATEPRFQDIAFLRMHAAENPVSRKEVKLTGTPFFATYKKGRLQECGVVATEEGVRHMLLKLK</sequence>
<reference evidence="3" key="1">
    <citation type="submission" date="2017-06" db="EMBL/GenBank/DDBJ databases">
        <authorList>
            <person name="Varghese N."/>
            <person name="Submissions S."/>
        </authorList>
    </citation>
    <scope>NUCLEOTIDE SEQUENCE [LARGE SCALE GENOMIC DNA]</scope>
    <source>
        <strain evidence="3">NKM1</strain>
    </source>
</reference>
<dbReference type="CDD" id="cd02947">
    <property type="entry name" value="TRX_family"/>
    <property type="match status" value="1"/>
</dbReference>
<protein>
    <submittedName>
        <fullName evidence="2">Thioredoxin</fullName>
    </submittedName>
</protein>
<gene>
    <name evidence="2" type="ORF">SAMN06296052_112167</name>
</gene>
<dbReference type="PROSITE" id="PS51352">
    <property type="entry name" value="THIOREDOXIN_2"/>
    <property type="match status" value="1"/>
</dbReference>
<dbReference type="InterPro" id="IPR013766">
    <property type="entry name" value="Thioredoxin_domain"/>
</dbReference>
<organism evidence="2 3">
    <name type="scientific">Pontibacter ummariensis</name>
    <dbReference type="NCBI Taxonomy" id="1610492"/>
    <lineage>
        <taxon>Bacteria</taxon>
        <taxon>Pseudomonadati</taxon>
        <taxon>Bacteroidota</taxon>
        <taxon>Cytophagia</taxon>
        <taxon>Cytophagales</taxon>
        <taxon>Hymenobacteraceae</taxon>
        <taxon>Pontibacter</taxon>
    </lineage>
</organism>